<dbReference type="EMBL" id="LQYG01000074">
    <property type="protein sequence ID" value="KYC61133.1"/>
    <property type="molecule type" value="Genomic_DNA"/>
</dbReference>
<dbReference type="Proteomes" id="UP000075288">
    <property type="component" value="Unassembled WGS sequence"/>
</dbReference>
<dbReference type="PATRIC" id="fig|1398.18.peg.2863"/>
<accession>A0A0C5CDT3</accession>
<evidence type="ECO:0000313" key="1">
    <source>
        <dbReference type="EMBL" id="AJO23680.1"/>
    </source>
</evidence>
<gene>
    <name evidence="2" type="ORF">B4098_0281</name>
    <name evidence="3" type="ORF">B4099_0399</name>
    <name evidence="1" type="ORF">SB48_HM08orf04610</name>
</gene>
<sequence length="39" mass="4922">MQLLSFFHFTGYRTKYQYIYNHGKKFQGRIFFWGNVLHF</sequence>
<dbReference type="EMBL" id="CP010525">
    <property type="protein sequence ID" value="AJO23680.1"/>
    <property type="molecule type" value="Genomic_DNA"/>
</dbReference>
<keyword evidence="4" id="KW-1185">Reference proteome</keyword>
<protein>
    <submittedName>
        <fullName evidence="2">Uncharacterized protein</fullName>
    </submittedName>
</protein>
<dbReference type="EMBL" id="LQYI01000066">
    <property type="protein sequence ID" value="KYC67674.1"/>
    <property type="molecule type" value="Genomic_DNA"/>
</dbReference>
<name>A0A0C5CDT3_HEYCO</name>
<dbReference type="STRING" id="1398.AB434_2415"/>
<reference evidence="4" key="2">
    <citation type="submission" date="2015-01" db="EMBL/GenBank/DDBJ databases">
        <title>Comparative genome analysis of Bacillus coagulans HM-08, Clostridium butyricum HM-68, Bacillus subtilis HM-66 and Bacillus paralicheniformis BL-09.</title>
        <authorList>
            <person name="Zhang H."/>
        </authorList>
    </citation>
    <scope>NUCLEOTIDE SEQUENCE [LARGE SCALE GENOMIC DNA]</scope>
    <source>
        <strain evidence="4">HM-08</strain>
    </source>
</reference>
<dbReference type="AlphaFoldDB" id="A0A0C5CDT3"/>
<evidence type="ECO:0000313" key="6">
    <source>
        <dbReference type="Proteomes" id="UP000075304"/>
    </source>
</evidence>
<reference evidence="5 6" key="3">
    <citation type="submission" date="2016-01" db="EMBL/GenBank/DDBJ databases">
        <title>Genome Sequences of Twelve Sporeforming Bacillus Species Isolated from Foods.</title>
        <authorList>
            <person name="Berendsen E.M."/>
            <person name="Wells-Bennik M.H."/>
            <person name="Krawcyk A.O."/>
            <person name="De Jong A."/>
            <person name="Holsappel S."/>
            <person name="Eijlander R.T."/>
            <person name="Kuipers O.P."/>
        </authorList>
    </citation>
    <scope>NUCLEOTIDE SEQUENCE [LARGE SCALE GENOMIC DNA]</scope>
    <source>
        <strain evidence="2 5">B4098</strain>
        <strain evidence="3 6">B4099</strain>
    </source>
</reference>
<evidence type="ECO:0000313" key="4">
    <source>
        <dbReference type="Proteomes" id="UP000032024"/>
    </source>
</evidence>
<evidence type="ECO:0000313" key="2">
    <source>
        <dbReference type="EMBL" id="KYC61133.1"/>
    </source>
</evidence>
<evidence type="ECO:0000313" key="3">
    <source>
        <dbReference type="EMBL" id="KYC67674.1"/>
    </source>
</evidence>
<evidence type="ECO:0000313" key="5">
    <source>
        <dbReference type="Proteomes" id="UP000075288"/>
    </source>
</evidence>
<reference evidence="1" key="1">
    <citation type="submission" date="2015-01" db="EMBL/GenBank/DDBJ databases">
        <title>Comparative genome analysis of Bacillus coagulans HM-08, Clostridium butyricum HM-68, Bacillus subtilis HM-66 and Bacillus licheniformis BL-09.</title>
        <authorList>
            <person name="Zhang H."/>
        </authorList>
    </citation>
    <scope>NUCLEOTIDE SEQUENCE [LARGE SCALE GENOMIC DNA]</scope>
    <source>
        <strain evidence="1">HM-08</strain>
    </source>
</reference>
<proteinExistence type="predicted"/>
<dbReference type="Proteomes" id="UP000075304">
    <property type="component" value="Unassembled WGS sequence"/>
</dbReference>
<organism evidence="2 5">
    <name type="scientific">Heyndrickxia coagulans</name>
    <name type="common">Weizmannia coagulans</name>
    <dbReference type="NCBI Taxonomy" id="1398"/>
    <lineage>
        <taxon>Bacteria</taxon>
        <taxon>Bacillati</taxon>
        <taxon>Bacillota</taxon>
        <taxon>Bacilli</taxon>
        <taxon>Bacillales</taxon>
        <taxon>Bacillaceae</taxon>
        <taxon>Heyndrickxia</taxon>
    </lineage>
</organism>
<dbReference type="Proteomes" id="UP000032024">
    <property type="component" value="Chromosome"/>
</dbReference>